<organism evidence="3 4">
    <name type="scientific">Pseudobdellovibrio exovorus JSS</name>
    <dbReference type="NCBI Taxonomy" id="1184267"/>
    <lineage>
        <taxon>Bacteria</taxon>
        <taxon>Pseudomonadati</taxon>
        <taxon>Bdellovibrionota</taxon>
        <taxon>Bdellovibrionia</taxon>
        <taxon>Bdellovibrionales</taxon>
        <taxon>Pseudobdellovibrionaceae</taxon>
        <taxon>Pseudobdellovibrio</taxon>
    </lineage>
</organism>
<keyword evidence="1" id="KW-0812">Transmembrane</keyword>
<dbReference type="KEGG" id="bex:A11Q_1883"/>
<dbReference type="AlphaFoldDB" id="M4VSC7"/>
<sequence length="175" mass="20348">MTLLTKQLINLIRLLHSDTGQNQIAAGLAFGIFLGFAPFISLQTFLVLFITFVFRVQLGAVFISAFFFKFIAYLLDPVADPIGRALLEHEALRPLWTWMYNVPLLPMTRFNNSIVMGSFIISIILCPILFFVFKQLVIKYQVTLVHRLEKTKAWKFFSATRFYIWYKKYNDLYGA</sequence>
<keyword evidence="1" id="KW-0472">Membrane</keyword>
<evidence type="ECO:0000259" key="2">
    <source>
        <dbReference type="Pfam" id="PF09835"/>
    </source>
</evidence>
<dbReference type="eggNOG" id="COG3216">
    <property type="taxonomic scope" value="Bacteria"/>
</dbReference>
<reference evidence="3 4" key="1">
    <citation type="journal article" date="2013" name="ISME J.">
        <title>By their genes ye shall know them: genomic signatures of predatory bacteria.</title>
        <authorList>
            <person name="Pasternak Z."/>
            <person name="Pietrokovski S."/>
            <person name="Rotem O."/>
            <person name="Gophna U."/>
            <person name="Lurie-Weinberger M.N."/>
            <person name="Jurkevitch E."/>
        </authorList>
    </citation>
    <scope>NUCLEOTIDE SEQUENCE [LARGE SCALE GENOMIC DNA]</scope>
    <source>
        <strain evidence="3 4">JSS</strain>
    </source>
</reference>
<dbReference type="RefSeq" id="WP_015470589.1">
    <property type="nucleotide sequence ID" value="NC_020813.1"/>
</dbReference>
<dbReference type="InterPro" id="IPR018639">
    <property type="entry name" value="DUF2062"/>
</dbReference>
<dbReference type="STRING" id="1184267.A11Q_1883"/>
<accession>M4VSC7</accession>
<proteinExistence type="predicted"/>
<gene>
    <name evidence="3" type="ORF">A11Q_1883</name>
</gene>
<feature type="transmembrane region" description="Helical" evidence="1">
    <location>
        <begin position="56"/>
        <end position="75"/>
    </location>
</feature>
<keyword evidence="4" id="KW-1185">Reference proteome</keyword>
<feature type="transmembrane region" description="Helical" evidence="1">
    <location>
        <begin position="24"/>
        <end position="49"/>
    </location>
</feature>
<dbReference type="Proteomes" id="UP000012040">
    <property type="component" value="Chromosome"/>
</dbReference>
<dbReference type="OrthoDB" id="5293905at2"/>
<dbReference type="EMBL" id="CP003537">
    <property type="protein sequence ID" value="AGH96099.1"/>
    <property type="molecule type" value="Genomic_DNA"/>
</dbReference>
<dbReference type="InterPro" id="IPR019935">
    <property type="entry name" value="CHP03546"/>
</dbReference>
<evidence type="ECO:0000313" key="4">
    <source>
        <dbReference type="Proteomes" id="UP000012040"/>
    </source>
</evidence>
<feature type="domain" description="DUF2062" evidence="2">
    <location>
        <begin position="11"/>
        <end position="141"/>
    </location>
</feature>
<dbReference type="NCBIfam" id="TIGR03546">
    <property type="entry name" value="TIGR03546 family protein"/>
    <property type="match status" value="1"/>
</dbReference>
<dbReference type="PATRIC" id="fig|1184267.3.peg.1906"/>
<feature type="transmembrane region" description="Helical" evidence="1">
    <location>
        <begin position="114"/>
        <end position="133"/>
    </location>
</feature>
<evidence type="ECO:0000313" key="3">
    <source>
        <dbReference type="EMBL" id="AGH96099.1"/>
    </source>
</evidence>
<protein>
    <recommendedName>
        <fullName evidence="2">DUF2062 domain-containing protein</fullName>
    </recommendedName>
</protein>
<evidence type="ECO:0000256" key="1">
    <source>
        <dbReference type="SAM" id="Phobius"/>
    </source>
</evidence>
<dbReference type="Pfam" id="PF09835">
    <property type="entry name" value="DUF2062"/>
    <property type="match status" value="1"/>
</dbReference>
<dbReference type="HOGENOM" id="CLU_128655_0_0_7"/>
<keyword evidence="1" id="KW-1133">Transmembrane helix</keyword>
<name>M4VSC7_9BACT</name>